<dbReference type="PROSITE" id="PS50011">
    <property type="entry name" value="PROTEIN_KINASE_DOM"/>
    <property type="match status" value="1"/>
</dbReference>
<keyword evidence="1" id="KW-0808">Transferase</keyword>
<evidence type="ECO:0000313" key="8">
    <source>
        <dbReference type="EMBL" id="MFC5552088.1"/>
    </source>
</evidence>
<dbReference type="GO" id="GO:0016301">
    <property type="term" value="F:kinase activity"/>
    <property type="evidence" value="ECO:0007669"/>
    <property type="project" value="UniProtKB-KW"/>
</dbReference>
<dbReference type="Gene3D" id="1.10.510.10">
    <property type="entry name" value="Transferase(Phosphotransferase) domain 1"/>
    <property type="match status" value="1"/>
</dbReference>
<feature type="region of interest" description="Disordered" evidence="6">
    <location>
        <begin position="428"/>
        <end position="475"/>
    </location>
</feature>
<dbReference type="PROSITE" id="PS00107">
    <property type="entry name" value="PROTEIN_KINASE_ATP"/>
    <property type="match status" value="1"/>
</dbReference>
<evidence type="ECO:0000259" key="7">
    <source>
        <dbReference type="PROSITE" id="PS50011"/>
    </source>
</evidence>
<sequence length="706" mass="76108">MDSLADTLRLFQSGSLGQAEMFARLDRLLADTHASVSSLLKTLNEAHRRSPLPAEVYGEVERRIARAIEARQRSRQRVGDEETFVQTKPLPPTQPGGYAGANANDAPVERMKGVGDTLNGRFVLEECIGFGGMGTVYKALDLRKLEASDRHPYIAIKVLNVQFQGHPKSLIALQREARKAQALAHANIVQVYDFDRDGSMVYVTMEYLAGKSLGQLLRAPDFRALPFEEAMKIVRGMGKALAYAHERGFVHCDFKPANVVLLDAGGVKVIDFGIARVFQKAEEAPDVTVFDPGSLGALTPAYASPEMLENREPDPRDDIYALGCITYELLTGKHPFNRLSATQARDAGLRPQRPPKLGHRQWRALRCALSFQREQRTPSVNQFLQEIGAQDVWQKPSFLVGVGLSAAAALVVFVALRLFLWDGAEKAAPETGPPAAAADTASGPPQAPRQAQAPPQGPSQAPAPAAQPAAKAQPSAPSLPAVSAALADLPCSALVPTIKGRTVRVQGYIARSSGKAHLKNTLMALPGVSGVDVAVQEVDEDKCALLRVLGRYWVAHRMAQGAANDASSIKVNRESGRGTDLKAGATLLFDVTSPAYPSQLVVDYFTLDGKVLHMLPTLLERETFAPPNYTVIIGNLNNWGVGPPFGTEMVVLIATPVPLFGGVRDNLESTAGYLRALDEQLARVAKSHGAGAVTVDFLQITTHPTR</sequence>
<comment type="caution">
    <text evidence="8">The sequence shown here is derived from an EMBL/GenBank/DDBJ whole genome shotgun (WGS) entry which is preliminary data.</text>
</comment>
<dbReference type="InterPro" id="IPR000719">
    <property type="entry name" value="Prot_kinase_dom"/>
</dbReference>
<reference evidence="9" key="1">
    <citation type="journal article" date="2019" name="Int. J. Syst. Evol. Microbiol.">
        <title>The Global Catalogue of Microorganisms (GCM) 10K type strain sequencing project: providing services to taxonomists for standard genome sequencing and annotation.</title>
        <authorList>
            <consortium name="The Broad Institute Genomics Platform"/>
            <consortium name="The Broad Institute Genome Sequencing Center for Infectious Disease"/>
            <person name="Wu L."/>
            <person name="Ma J."/>
        </authorList>
    </citation>
    <scope>NUCLEOTIDE SEQUENCE [LARGE SCALE GENOMIC DNA]</scope>
    <source>
        <strain evidence="9">CGMCC 4.5798</strain>
    </source>
</reference>
<evidence type="ECO:0000256" key="2">
    <source>
        <dbReference type="ARBA" id="ARBA00022741"/>
    </source>
</evidence>
<feature type="compositionally biased region" description="Low complexity" evidence="6">
    <location>
        <begin position="429"/>
        <end position="475"/>
    </location>
</feature>
<dbReference type="PANTHER" id="PTHR43289:SF6">
    <property type="entry name" value="SERINE_THREONINE-PROTEIN KINASE NEKL-3"/>
    <property type="match status" value="1"/>
</dbReference>
<proteinExistence type="predicted"/>
<dbReference type="Pfam" id="PF00069">
    <property type="entry name" value="Pkinase"/>
    <property type="match status" value="1"/>
</dbReference>
<dbReference type="EMBL" id="JBHSMZ010000026">
    <property type="protein sequence ID" value="MFC5552088.1"/>
    <property type="molecule type" value="Genomic_DNA"/>
</dbReference>
<evidence type="ECO:0000256" key="3">
    <source>
        <dbReference type="ARBA" id="ARBA00022777"/>
    </source>
</evidence>
<dbReference type="InterPro" id="IPR011009">
    <property type="entry name" value="Kinase-like_dom_sf"/>
</dbReference>
<protein>
    <submittedName>
        <fullName evidence="8">Protein kinase</fullName>
    </submittedName>
</protein>
<gene>
    <name evidence="8" type="ORF">ACFPO9_26530</name>
</gene>
<dbReference type="Gene3D" id="3.30.200.20">
    <property type="entry name" value="Phosphorylase Kinase, domain 1"/>
    <property type="match status" value="1"/>
</dbReference>
<organism evidence="8 9">
    <name type="scientific">Massilia aerilata</name>
    <dbReference type="NCBI Taxonomy" id="453817"/>
    <lineage>
        <taxon>Bacteria</taxon>
        <taxon>Pseudomonadati</taxon>
        <taxon>Pseudomonadota</taxon>
        <taxon>Betaproteobacteria</taxon>
        <taxon>Burkholderiales</taxon>
        <taxon>Oxalobacteraceae</taxon>
        <taxon>Telluria group</taxon>
        <taxon>Massilia</taxon>
    </lineage>
</organism>
<feature type="binding site" evidence="5">
    <location>
        <position position="157"/>
    </location>
    <ligand>
        <name>ATP</name>
        <dbReference type="ChEBI" id="CHEBI:30616"/>
    </ligand>
</feature>
<evidence type="ECO:0000256" key="4">
    <source>
        <dbReference type="ARBA" id="ARBA00022840"/>
    </source>
</evidence>
<dbReference type="SUPFAM" id="SSF56112">
    <property type="entry name" value="Protein kinase-like (PK-like)"/>
    <property type="match status" value="1"/>
</dbReference>
<keyword evidence="9" id="KW-1185">Reference proteome</keyword>
<evidence type="ECO:0000313" key="9">
    <source>
        <dbReference type="Proteomes" id="UP001596086"/>
    </source>
</evidence>
<dbReference type="RefSeq" id="WP_379777231.1">
    <property type="nucleotide sequence ID" value="NZ_JBHSMZ010000026.1"/>
</dbReference>
<keyword evidence="3 8" id="KW-0418">Kinase</keyword>
<evidence type="ECO:0000256" key="1">
    <source>
        <dbReference type="ARBA" id="ARBA00022679"/>
    </source>
</evidence>
<accession>A0ABW0S522</accession>
<keyword evidence="4 5" id="KW-0067">ATP-binding</keyword>
<dbReference type="PROSITE" id="PS00108">
    <property type="entry name" value="PROTEIN_KINASE_ST"/>
    <property type="match status" value="1"/>
</dbReference>
<evidence type="ECO:0000256" key="5">
    <source>
        <dbReference type="PROSITE-ProRule" id="PRU10141"/>
    </source>
</evidence>
<evidence type="ECO:0000256" key="6">
    <source>
        <dbReference type="SAM" id="MobiDB-lite"/>
    </source>
</evidence>
<dbReference type="Proteomes" id="UP001596086">
    <property type="component" value="Unassembled WGS sequence"/>
</dbReference>
<dbReference type="PANTHER" id="PTHR43289">
    <property type="entry name" value="MITOGEN-ACTIVATED PROTEIN KINASE KINASE KINASE 20-RELATED"/>
    <property type="match status" value="1"/>
</dbReference>
<dbReference type="InterPro" id="IPR017441">
    <property type="entry name" value="Protein_kinase_ATP_BS"/>
</dbReference>
<feature type="compositionally biased region" description="Basic and acidic residues" evidence="6">
    <location>
        <begin position="71"/>
        <end position="80"/>
    </location>
</feature>
<name>A0ABW0S522_9BURK</name>
<feature type="domain" description="Protein kinase" evidence="7">
    <location>
        <begin position="122"/>
        <end position="414"/>
    </location>
</feature>
<dbReference type="InterPro" id="IPR008271">
    <property type="entry name" value="Ser/Thr_kinase_AS"/>
</dbReference>
<feature type="region of interest" description="Disordered" evidence="6">
    <location>
        <begin position="71"/>
        <end position="98"/>
    </location>
</feature>
<keyword evidence="2 5" id="KW-0547">Nucleotide-binding</keyword>
<dbReference type="CDD" id="cd14014">
    <property type="entry name" value="STKc_PknB_like"/>
    <property type="match status" value="1"/>
</dbReference>